<dbReference type="InterPro" id="IPR012677">
    <property type="entry name" value="Nucleotide-bd_a/b_plait_sf"/>
</dbReference>
<dbReference type="GO" id="GO:0003723">
    <property type="term" value="F:RNA binding"/>
    <property type="evidence" value="ECO:0007669"/>
    <property type="project" value="UniProtKB-UniRule"/>
</dbReference>
<dbReference type="PROSITE" id="PS50102">
    <property type="entry name" value="RRM"/>
    <property type="match status" value="1"/>
</dbReference>
<dbReference type="InterPro" id="IPR052084">
    <property type="entry name" value="SF3B4_spliceosome_assoc"/>
</dbReference>
<dbReference type="PANTHER" id="PTHR48030">
    <property type="entry name" value="SPLICING FACTOR 3B SUBUNIT 4"/>
    <property type="match status" value="1"/>
</dbReference>
<sequence>MDTGNSKGYAFINFASFEASNVAHEAMNGQYLCNRSIICPYAYKKDANGERHGTAAERLLAAMANLPWGLPPASRGYMAPPPSPMA</sequence>
<dbReference type="GO" id="GO:0005730">
    <property type="term" value="C:nucleolus"/>
    <property type="evidence" value="ECO:0007669"/>
    <property type="project" value="TreeGrafter"/>
</dbReference>
<feature type="domain" description="RRM" evidence="2">
    <location>
        <begin position="1"/>
        <end position="44"/>
    </location>
</feature>
<dbReference type="SUPFAM" id="SSF54928">
    <property type="entry name" value="RNA-binding domain, RBD"/>
    <property type="match status" value="1"/>
</dbReference>
<dbReference type="GO" id="GO:0048026">
    <property type="term" value="P:positive regulation of mRNA splicing, via spliceosome"/>
    <property type="evidence" value="ECO:0007669"/>
    <property type="project" value="TreeGrafter"/>
</dbReference>
<proteinExistence type="predicted"/>
<organism evidence="3 4">
    <name type="scientific">Panagrolaimus davidi</name>
    <dbReference type="NCBI Taxonomy" id="227884"/>
    <lineage>
        <taxon>Eukaryota</taxon>
        <taxon>Metazoa</taxon>
        <taxon>Ecdysozoa</taxon>
        <taxon>Nematoda</taxon>
        <taxon>Chromadorea</taxon>
        <taxon>Rhabditida</taxon>
        <taxon>Tylenchina</taxon>
        <taxon>Panagrolaimomorpha</taxon>
        <taxon>Panagrolaimoidea</taxon>
        <taxon>Panagrolaimidae</taxon>
        <taxon>Panagrolaimus</taxon>
    </lineage>
</organism>
<evidence type="ECO:0000259" key="2">
    <source>
        <dbReference type="PROSITE" id="PS50102"/>
    </source>
</evidence>
<dbReference type="AlphaFoldDB" id="A0A914PB59"/>
<reference evidence="4" key="1">
    <citation type="submission" date="2022-11" db="UniProtKB">
        <authorList>
            <consortium name="WormBaseParasite"/>
        </authorList>
    </citation>
    <scope>IDENTIFICATION</scope>
</reference>
<dbReference type="GO" id="GO:0071011">
    <property type="term" value="C:precatalytic spliceosome"/>
    <property type="evidence" value="ECO:0007669"/>
    <property type="project" value="TreeGrafter"/>
</dbReference>
<dbReference type="Proteomes" id="UP000887578">
    <property type="component" value="Unplaced"/>
</dbReference>
<keyword evidence="3" id="KW-1185">Reference proteome</keyword>
<dbReference type="Pfam" id="PF00076">
    <property type="entry name" value="RRM_1"/>
    <property type="match status" value="1"/>
</dbReference>
<dbReference type="InterPro" id="IPR035979">
    <property type="entry name" value="RBD_domain_sf"/>
</dbReference>
<dbReference type="Gene3D" id="3.30.70.330">
    <property type="match status" value="1"/>
</dbReference>
<evidence type="ECO:0000256" key="1">
    <source>
        <dbReference type="PROSITE-ProRule" id="PRU00176"/>
    </source>
</evidence>
<dbReference type="PANTHER" id="PTHR48030:SF3">
    <property type="entry name" value="SPLICING FACTOR 3B SUBUNIT 4"/>
    <property type="match status" value="1"/>
</dbReference>
<accession>A0A914PB59</accession>
<keyword evidence="1" id="KW-0694">RNA-binding</keyword>
<dbReference type="WBParaSite" id="PDA_v2.g12538.t1">
    <property type="protein sequence ID" value="PDA_v2.g12538.t1"/>
    <property type="gene ID" value="PDA_v2.g12538"/>
</dbReference>
<evidence type="ECO:0000313" key="4">
    <source>
        <dbReference type="WBParaSite" id="PDA_v2.g12538.t1"/>
    </source>
</evidence>
<evidence type="ECO:0000313" key="3">
    <source>
        <dbReference type="Proteomes" id="UP000887578"/>
    </source>
</evidence>
<dbReference type="InterPro" id="IPR000504">
    <property type="entry name" value="RRM_dom"/>
</dbReference>
<protein>
    <submittedName>
        <fullName evidence="4">RRM domain-containing protein</fullName>
    </submittedName>
</protein>
<dbReference type="GO" id="GO:0005686">
    <property type="term" value="C:U2 snRNP"/>
    <property type="evidence" value="ECO:0007669"/>
    <property type="project" value="TreeGrafter"/>
</dbReference>
<name>A0A914PB59_9BILA</name>